<proteinExistence type="predicted"/>
<dbReference type="EMBL" id="BAAAUD010000041">
    <property type="protein sequence ID" value="GAA2952709.1"/>
    <property type="molecule type" value="Genomic_DNA"/>
</dbReference>
<reference evidence="2 3" key="1">
    <citation type="journal article" date="2019" name="Int. J. Syst. Evol. Microbiol.">
        <title>The Global Catalogue of Microorganisms (GCM) 10K type strain sequencing project: providing services to taxonomists for standard genome sequencing and annotation.</title>
        <authorList>
            <consortium name="The Broad Institute Genomics Platform"/>
            <consortium name="The Broad Institute Genome Sequencing Center for Infectious Disease"/>
            <person name="Wu L."/>
            <person name="Ma J."/>
        </authorList>
    </citation>
    <scope>NUCLEOTIDE SEQUENCE [LARGE SCALE GENOMIC DNA]</scope>
    <source>
        <strain evidence="2 3">JCM 9088</strain>
    </source>
</reference>
<dbReference type="Proteomes" id="UP001500403">
    <property type="component" value="Unassembled WGS sequence"/>
</dbReference>
<evidence type="ECO:0000256" key="1">
    <source>
        <dbReference type="SAM" id="MobiDB-lite"/>
    </source>
</evidence>
<sequence>MGRSPYYPRLAEDNPPRAGGEGLRRGLAEGPGVQAGRAGRAYRQTEPARWDIPPGRFRL</sequence>
<accession>A0ABN3XFT5</accession>
<name>A0ABN3XFT5_9ACTN</name>
<gene>
    <name evidence="2" type="ORF">GCM10010446_42320</name>
</gene>
<keyword evidence="3" id="KW-1185">Reference proteome</keyword>
<evidence type="ECO:0000313" key="3">
    <source>
        <dbReference type="Proteomes" id="UP001500403"/>
    </source>
</evidence>
<evidence type="ECO:0000313" key="2">
    <source>
        <dbReference type="EMBL" id="GAA2952709.1"/>
    </source>
</evidence>
<protein>
    <submittedName>
        <fullName evidence="2">Uncharacterized protein</fullName>
    </submittedName>
</protein>
<comment type="caution">
    <text evidence="2">The sequence shown here is derived from an EMBL/GenBank/DDBJ whole genome shotgun (WGS) entry which is preliminary data.</text>
</comment>
<feature type="region of interest" description="Disordered" evidence="1">
    <location>
        <begin position="1"/>
        <end position="59"/>
    </location>
</feature>
<organism evidence="2 3">
    <name type="scientific">Streptomyces enissocaesilis</name>
    <dbReference type="NCBI Taxonomy" id="332589"/>
    <lineage>
        <taxon>Bacteria</taxon>
        <taxon>Bacillati</taxon>
        <taxon>Actinomycetota</taxon>
        <taxon>Actinomycetes</taxon>
        <taxon>Kitasatosporales</taxon>
        <taxon>Streptomycetaceae</taxon>
        <taxon>Streptomyces</taxon>
        <taxon>Streptomyces rochei group</taxon>
    </lineage>
</organism>